<evidence type="ECO:0000313" key="4">
    <source>
        <dbReference type="Proteomes" id="UP000092444"/>
    </source>
</evidence>
<keyword evidence="4" id="KW-1185">Reference proteome</keyword>
<dbReference type="Pfam" id="PF00773">
    <property type="entry name" value="RNB"/>
    <property type="match status" value="1"/>
</dbReference>
<protein>
    <submittedName>
        <fullName evidence="3">Uncharacterized protein</fullName>
    </submittedName>
</protein>
<dbReference type="Proteomes" id="UP000092444">
    <property type="component" value="Unassembled WGS sequence"/>
</dbReference>
<evidence type="ECO:0000259" key="1">
    <source>
        <dbReference type="Pfam" id="PF00773"/>
    </source>
</evidence>
<dbReference type="GO" id="GO:0000175">
    <property type="term" value="F:3'-5'-RNA exonuclease activity"/>
    <property type="evidence" value="ECO:0007669"/>
    <property type="project" value="TreeGrafter"/>
</dbReference>
<dbReference type="GO" id="GO:0016075">
    <property type="term" value="P:rRNA catabolic process"/>
    <property type="evidence" value="ECO:0007669"/>
    <property type="project" value="TreeGrafter"/>
</dbReference>
<proteinExistence type="predicted"/>
<dbReference type="GO" id="GO:0003723">
    <property type="term" value="F:RNA binding"/>
    <property type="evidence" value="ECO:0007669"/>
    <property type="project" value="InterPro"/>
</dbReference>
<name>A0A1B0GDI2_GLOMM</name>
<dbReference type="InterPro" id="IPR050180">
    <property type="entry name" value="RNR_Ribonuclease"/>
</dbReference>
<dbReference type="GO" id="GO:0004519">
    <property type="term" value="F:endonuclease activity"/>
    <property type="evidence" value="ECO:0007669"/>
    <property type="project" value="TreeGrafter"/>
</dbReference>
<dbReference type="GO" id="GO:0000177">
    <property type="term" value="C:cytoplasmic exosome (RNase complex)"/>
    <property type="evidence" value="ECO:0007669"/>
    <property type="project" value="TreeGrafter"/>
</dbReference>
<dbReference type="PANTHER" id="PTHR23355:SF35">
    <property type="entry name" value="EXOSOME COMPLEX EXONUCLEASE RRP44"/>
    <property type="match status" value="1"/>
</dbReference>
<organism evidence="3 4">
    <name type="scientific">Glossina morsitans morsitans</name>
    <name type="common">Savannah tsetse fly</name>
    <dbReference type="NCBI Taxonomy" id="37546"/>
    <lineage>
        <taxon>Eukaryota</taxon>
        <taxon>Metazoa</taxon>
        <taxon>Ecdysozoa</taxon>
        <taxon>Arthropoda</taxon>
        <taxon>Hexapoda</taxon>
        <taxon>Insecta</taxon>
        <taxon>Pterygota</taxon>
        <taxon>Neoptera</taxon>
        <taxon>Endopterygota</taxon>
        <taxon>Diptera</taxon>
        <taxon>Brachycera</taxon>
        <taxon>Muscomorpha</taxon>
        <taxon>Hippoboscoidea</taxon>
        <taxon>Glossinidae</taxon>
        <taxon>Glossina</taxon>
    </lineage>
</organism>
<reference evidence="3" key="1">
    <citation type="submission" date="2020-05" db="UniProtKB">
        <authorList>
            <consortium name="EnsemblMetazoa"/>
        </authorList>
    </citation>
    <scope>IDENTIFICATION</scope>
    <source>
        <strain evidence="3">Yale</strain>
    </source>
</reference>
<accession>A0A1B0GDI2</accession>
<dbReference type="InterPro" id="IPR012340">
    <property type="entry name" value="NA-bd_OB-fold"/>
</dbReference>
<dbReference type="EnsemblMetazoa" id="GMOY011357-RA">
    <property type="protein sequence ID" value="GMOY011357-PA"/>
    <property type="gene ID" value="GMOY011357"/>
</dbReference>
<dbReference type="AlphaFoldDB" id="A0A1B0GDI2"/>
<feature type="domain" description="CSD2" evidence="2">
    <location>
        <begin position="41"/>
        <end position="91"/>
    </location>
</feature>
<dbReference type="GO" id="GO:0000176">
    <property type="term" value="C:nuclear exosome (RNase complex)"/>
    <property type="evidence" value="ECO:0007669"/>
    <property type="project" value="TreeGrafter"/>
</dbReference>
<feature type="domain" description="RNB" evidence="1">
    <location>
        <begin position="120"/>
        <end position="165"/>
    </location>
</feature>
<sequence>MNLFPKFIKLPDHIPIVDFGLIGSKVVFLISAIKDGLEDQKRSEKLKNQRIVVTIDSWPRTSRFLHDHFVRSLGPLGDVHTEKDVILLEHDVPHSKFSEEVLNCLPKMRWIITPEDYAARDINIRSVDPPGCTDIDDALHCRELLNGNLEVGVHIADFSHFIRQSRHNRIPVCTA</sequence>
<dbReference type="STRING" id="37546.A0A1B0GDI2"/>
<dbReference type="PANTHER" id="PTHR23355">
    <property type="entry name" value="RIBONUCLEASE"/>
    <property type="match status" value="1"/>
</dbReference>
<evidence type="ECO:0000313" key="3">
    <source>
        <dbReference type="EnsemblMetazoa" id="GMOY011357-PA"/>
    </source>
</evidence>
<dbReference type="EMBL" id="CCAG010011907">
    <property type="status" value="NOT_ANNOTATED_CDS"/>
    <property type="molecule type" value="Genomic_DNA"/>
</dbReference>
<dbReference type="Pfam" id="PF17849">
    <property type="entry name" value="OB_Dis3"/>
    <property type="match status" value="1"/>
</dbReference>
<dbReference type="SUPFAM" id="SSF50249">
    <property type="entry name" value="Nucleic acid-binding proteins"/>
    <property type="match status" value="1"/>
</dbReference>
<dbReference type="InterPro" id="IPR001900">
    <property type="entry name" value="RNase_II/R"/>
</dbReference>
<dbReference type="GO" id="GO:0071031">
    <property type="term" value="P:nuclear mRNA surveillance of mRNA 3'-end processing"/>
    <property type="evidence" value="ECO:0007669"/>
    <property type="project" value="TreeGrafter"/>
</dbReference>
<evidence type="ECO:0000259" key="2">
    <source>
        <dbReference type="Pfam" id="PF17849"/>
    </source>
</evidence>
<dbReference type="Gene3D" id="2.40.50.700">
    <property type="match status" value="1"/>
</dbReference>
<dbReference type="InterPro" id="IPR041505">
    <property type="entry name" value="Dis3_CSD2"/>
</dbReference>